<dbReference type="Proteomes" id="UP000257109">
    <property type="component" value="Unassembled WGS sequence"/>
</dbReference>
<organism evidence="1 2">
    <name type="scientific">Mucuna pruriens</name>
    <name type="common">Velvet bean</name>
    <name type="synonym">Dolichos pruriens</name>
    <dbReference type="NCBI Taxonomy" id="157652"/>
    <lineage>
        <taxon>Eukaryota</taxon>
        <taxon>Viridiplantae</taxon>
        <taxon>Streptophyta</taxon>
        <taxon>Embryophyta</taxon>
        <taxon>Tracheophyta</taxon>
        <taxon>Spermatophyta</taxon>
        <taxon>Magnoliopsida</taxon>
        <taxon>eudicotyledons</taxon>
        <taxon>Gunneridae</taxon>
        <taxon>Pentapetalae</taxon>
        <taxon>rosids</taxon>
        <taxon>fabids</taxon>
        <taxon>Fabales</taxon>
        <taxon>Fabaceae</taxon>
        <taxon>Papilionoideae</taxon>
        <taxon>50 kb inversion clade</taxon>
        <taxon>NPAAA clade</taxon>
        <taxon>indigoferoid/millettioid clade</taxon>
        <taxon>Phaseoleae</taxon>
        <taxon>Mucuna</taxon>
    </lineage>
</organism>
<evidence type="ECO:0000313" key="1">
    <source>
        <dbReference type="EMBL" id="RDY03989.1"/>
    </source>
</evidence>
<keyword evidence="2" id="KW-1185">Reference proteome</keyword>
<dbReference type="EMBL" id="QJKJ01002164">
    <property type="protein sequence ID" value="RDY03989.1"/>
    <property type="molecule type" value="Genomic_DNA"/>
</dbReference>
<dbReference type="AlphaFoldDB" id="A0A371HMI4"/>
<feature type="non-terminal residue" evidence="1">
    <location>
        <position position="1"/>
    </location>
</feature>
<gene>
    <name evidence="1" type="ORF">CR513_12350</name>
</gene>
<protein>
    <submittedName>
        <fullName evidence="1">Uncharacterized protein</fullName>
    </submittedName>
</protein>
<dbReference type="OrthoDB" id="1459749at2759"/>
<proteinExistence type="predicted"/>
<accession>A0A371HMI4</accession>
<evidence type="ECO:0000313" key="2">
    <source>
        <dbReference type="Proteomes" id="UP000257109"/>
    </source>
</evidence>
<comment type="caution">
    <text evidence="1">The sequence shown here is derived from an EMBL/GenBank/DDBJ whole genome shotgun (WGS) entry which is preliminary data.</text>
</comment>
<sequence>MLVELVKERAKTIKAEIQVEAATQGMKEMAVHAKEKIQEAREETTFWKDRYVKLAWLANQALMDIPRSLRAAKGMTNLLNTPPEIMQFLELCRGLYNSLKNMSSPP</sequence>
<reference evidence="1" key="1">
    <citation type="submission" date="2018-05" db="EMBL/GenBank/DDBJ databases">
        <title>Draft genome of Mucuna pruriens seed.</title>
        <authorList>
            <person name="Nnadi N.E."/>
            <person name="Vos R."/>
            <person name="Hasami M.H."/>
            <person name="Devisetty U.K."/>
            <person name="Aguiy J.C."/>
        </authorList>
    </citation>
    <scope>NUCLEOTIDE SEQUENCE [LARGE SCALE GENOMIC DNA]</scope>
    <source>
        <strain evidence="1">JCA_2017</strain>
    </source>
</reference>
<name>A0A371HMI4_MUCPR</name>